<name>A0A919XX80_9BACL</name>
<evidence type="ECO:0000313" key="2">
    <source>
        <dbReference type="EMBL" id="GIO38287.1"/>
    </source>
</evidence>
<comment type="caution">
    <text evidence="2">The sequence shown here is derived from an EMBL/GenBank/DDBJ whole genome shotgun (WGS) entry which is preliminary data.</text>
</comment>
<sequence length="476" mass="55762">MEPEPTVSQQLKDYLSVTGMTLKQFSDICGINAGTLSAMLNEQRRISMHNLDRLTRGMGLAEGSLYEAYLKGCLLNSPPDWRRMGPFIHRCAELGKLDCLERLVHALADHLAYIPLLFDMAELLWNEGKMDAAAVLYLCVAQCEKYQHSERLALSRYRLFTIELGNDQESNLRAAAWFEEYVDRLDESNQLDALKDLADVYASLHRWDRVQFFAEKLEHKSLIQYRHRLKRKRKEAVEDRPSRELLFYLLYAYLLMANVCDAYQEYDKALQYVNFYSNMEHLGVVELSEAEQQVVQQFQKWGKGNACLYRLMSGEVEVLANYAEYVVHHAEERIPAMYRILQAANRFGLNVDHLLEPRRMNLLFEKRSSLLGIYNAQIVANHYIRYISELALYHLRAQRYETGFRYLLEGLEWAMRYNHESMLIQCVRLFEQYRQEASESRREQYKNLICGVKKDEETKLLVDERVQLGSSCWTAG</sequence>
<gene>
    <name evidence="2" type="ORF">J41TS12_31480</name>
</gene>
<dbReference type="EMBL" id="BORR01000011">
    <property type="protein sequence ID" value="GIO38287.1"/>
    <property type="molecule type" value="Genomic_DNA"/>
</dbReference>
<dbReference type="RefSeq" id="WP_212940413.1">
    <property type="nucleotide sequence ID" value="NZ_BORR01000011.1"/>
</dbReference>
<dbReference type="InterPro" id="IPR001387">
    <property type="entry name" value="Cro/C1-type_HTH"/>
</dbReference>
<feature type="domain" description="HTH cro/C1-type" evidence="1">
    <location>
        <begin position="11"/>
        <end position="65"/>
    </location>
</feature>
<keyword evidence="3" id="KW-1185">Reference proteome</keyword>
<accession>A0A919XX80</accession>
<dbReference type="CDD" id="cd00093">
    <property type="entry name" value="HTH_XRE"/>
    <property type="match status" value="1"/>
</dbReference>
<dbReference type="SUPFAM" id="SSF47413">
    <property type="entry name" value="lambda repressor-like DNA-binding domains"/>
    <property type="match status" value="1"/>
</dbReference>
<dbReference type="InterPro" id="IPR010982">
    <property type="entry name" value="Lambda_DNA-bd_dom_sf"/>
</dbReference>
<proteinExistence type="predicted"/>
<dbReference type="AlphaFoldDB" id="A0A919XX80"/>
<evidence type="ECO:0000259" key="1">
    <source>
        <dbReference type="PROSITE" id="PS50943"/>
    </source>
</evidence>
<reference evidence="2 3" key="1">
    <citation type="submission" date="2021-03" db="EMBL/GenBank/DDBJ databases">
        <title>Antimicrobial resistance genes in bacteria isolated from Japanese honey, and their potential for conferring macrolide and lincosamide resistance in the American foulbrood pathogen Paenibacillus larvae.</title>
        <authorList>
            <person name="Okamoto M."/>
            <person name="Kumagai M."/>
            <person name="Kanamori H."/>
            <person name="Takamatsu D."/>
        </authorList>
    </citation>
    <scope>NUCLEOTIDE SEQUENCE [LARGE SCALE GENOMIC DNA]</scope>
    <source>
        <strain evidence="2 3">J41TS12</strain>
    </source>
</reference>
<evidence type="ECO:0000313" key="3">
    <source>
        <dbReference type="Proteomes" id="UP000681162"/>
    </source>
</evidence>
<dbReference type="Proteomes" id="UP000681162">
    <property type="component" value="Unassembled WGS sequence"/>
</dbReference>
<organism evidence="2 3">
    <name type="scientific">Paenibacillus antibioticophila</name>
    <dbReference type="NCBI Taxonomy" id="1274374"/>
    <lineage>
        <taxon>Bacteria</taxon>
        <taxon>Bacillati</taxon>
        <taxon>Bacillota</taxon>
        <taxon>Bacilli</taxon>
        <taxon>Bacillales</taxon>
        <taxon>Paenibacillaceae</taxon>
        <taxon>Paenibacillus</taxon>
    </lineage>
</organism>
<protein>
    <recommendedName>
        <fullName evidence="1">HTH cro/C1-type domain-containing protein</fullName>
    </recommendedName>
</protein>
<dbReference type="GO" id="GO:0003677">
    <property type="term" value="F:DNA binding"/>
    <property type="evidence" value="ECO:0007669"/>
    <property type="project" value="InterPro"/>
</dbReference>
<dbReference type="PROSITE" id="PS50943">
    <property type="entry name" value="HTH_CROC1"/>
    <property type="match status" value="1"/>
</dbReference>